<comment type="caution">
    <text evidence="18">The sequence shown here is derived from an EMBL/GenBank/DDBJ whole genome shotgun (WGS) entry which is preliminary data.</text>
</comment>
<evidence type="ECO:0000256" key="3">
    <source>
        <dbReference type="ARBA" id="ARBA00011245"/>
    </source>
</evidence>
<comment type="similarity">
    <text evidence="2 15">Belongs to the FPG family.</text>
</comment>
<sequence>MPELPEVETVRRTLMQLVKGKTFAEIEVRWPKMIKRPDDVLQFQDALKGQTIQEIGRRGKFLMFSLDHYVLVSHLRMEGKYSLYDSGEEPGKHTHVIFHFTDGTHLRYDDVRKFGTMHLFEKGTEQQDLPLSQLGPEPFTEDFSEEYLAGRLSRTNRMIKVALLDQRLVTGLGNIYVDEALFRARIHPEKPAKELSIEEIQQLRSSIIETLNEAVEQGGSTIRSYLNSQGEIGMFQLKLFVYGKKNEPCKICGTPIAKKVTGGRGTHFCPHCQTLTPGISADV</sequence>
<evidence type="ECO:0000256" key="1">
    <source>
        <dbReference type="ARBA" id="ARBA00001668"/>
    </source>
</evidence>
<evidence type="ECO:0000256" key="11">
    <source>
        <dbReference type="ARBA" id="ARBA00023239"/>
    </source>
</evidence>
<feature type="binding site" evidence="15">
    <location>
        <position position="93"/>
    </location>
    <ligand>
        <name>DNA</name>
        <dbReference type="ChEBI" id="CHEBI:16991"/>
    </ligand>
</feature>
<keyword evidence="10 15" id="KW-0234">DNA repair</keyword>
<dbReference type="FunFam" id="3.20.190.10:FF:000001">
    <property type="entry name" value="Formamidopyrimidine-DNA glycosylase"/>
    <property type="match status" value="1"/>
</dbReference>
<organism evidence="18 19">
    <name type="scientific">Metabacillus mangrovi</name>
    <dbReference type="NCBI Taxonomy" id="1491830"/>
    <lineage>
        <taxon>Bacteria</taxon>
        <taxon>Bacillati</taxon>
        <taxon>Bacillota</taxon>
        <taxon>Bacilli</taxon>
        <taxon>Bacillales</taxon>
        <taxon>Bacillaceae</taxon>
        <taxon>Metabacillus</taxon>
    </lineage>
</organism>
<feature type="active site" description="Proton donor; for beta-elimination activity" evidence="15">
    <location>
        <position position="60"/>
    </location>
</feature>
<dbReference type="Gene3D" id="1.10.8.50">
    <property type="match status" value="1"/>
</dbReference>
<dbReference type="PANTHER" id="PTHR22993:SF9">
    <property type="entry name" value="FORMAMIDOPYRIMIDINE-DNA GLYCOSYLASE"/>
    <property type="match status" value="1"/>
</dbReference>
<dbReference type="InterPro" id="IPR035937">
    <property type="entry name" value="FPG_N"/>
</dbReference>
<dbReference type="NCBIfam" id="TIGR00577">
    <property type="entry name" value="fpg"/>
    <property type="match status" value="1"/>
</dbReference>
<dbReference type="PANTHER" id="PTHR22993">
    <property type="entry name" value="FORMAMIDOPYRIMIDINE-DNA GLYCOSYLASE"/>
    <property type="match status" value="1"/>
</dbReference>
<dbReference type="InterPro" id="IPR015886">
    <property type="entry name" value="H2TH_FPG"/>
</dbReference>
<evidence type="ECO:0000256" key="12">
    <source>
        <dbReference type="ARBA" id="ARBA00023268"/>
    </source>
</evidence>
<evidence type="ECO:0000256" key="13">
    <source>
        <dbReference type="ARBA" id="ARBA00023295"/>
    </source>
</evidence>
<evidence type="ECO:0000313" key="18">
    <source>
        <dbReference type="EMBL" id="MTH52884.1"/>
    </source>
</evidence>
<keyword evidence="8 15" id="KW-0862">Zinc</keyword>
<comment type="catalytic activity">
    <reaction evidence="1 15">
        <text>Hydrolysis of DNA containing ring-opened 7-methylguanine residues, releasing 2,6-diamino-4-hydroxy-5-(N-methyl)formamidopyrimidine.</text>
        <dbReference type="EC" id="3.2.2.23"/>
    </reaction>
</comment>
<keyword evidence="19" id="KW-1185">Reference proteome</keyword>
<evidence type="ECO:0000256" key="4">
    <source>
        <dbReference type="ARBA" id="ARBA00022723"/>
    </source>
</evidence>
<evidence type="ECO:0000256" key="2">
    <source>
        <dbReference type="ARBA" id="ARBA00009409"/>
    </source>
</evidence>
<evidence type="ECO:0000259" key="17">
    <source>
        <dbReference type="PROSITE" id="PS51068"/>
    </source>
</evidence>
<accession>A0A7X2S394</accession>
<evidence type="ECO:0000313" key="19">
    <source>
        <dbReference type="Proteomes" id="UP000434639"/>
    </source>
</evidence>
<dbReference type="Pfam" id="PF06831">
    <property type="entry name" value="H2TH"/>
    <property type="match status" value="1"/>
</dbReference>
<keyword evidence="13 15" id="KW-0326">Glycosidase</keyword>
<dbReference type="GO" id="GO:0140078">
    <property type="term" value="F:class I DNA-(apurinic or apyrimidinic site) endonuclease activity"/>
    <property type="evidence" value="ECO:0007669"/>
    <property type="project" value="UniProtKB-EC"/>
</dbReference>
<evidence type="ECO:0000256" key="8">
    <source>
        <dbReference type="ARBA" id="ARBA00022833"/>
    </source>
</evidence>
<dbReference type="PROSITE" id="PS51068">
    <property type="entry name" value="FPG_CAT"/>
    <property type="match status" value="1"/>
</dbReference>
<keyword evidence="5 15" id="KW-0227">DNA damage</keyword>
<dbReference type="Gene3D" id="3.20.190.10">
    <property type="entry name" value="MutM-like, N-terminal"/>
    <property type="match status" value="1"/>
</dbReference>
<feature type="domain" description="FPG-type" evidence="16">
    <location>
        <begin position="240"/>
        <end position="274"/>
    </location>
</feature>
<feature type="active site" description="Proton donor; for delta-elimination activity" evidence="15">
    <location>
        <position position="264"/>
    </location>
</feature>
<protein>
    <recommendedName>
        <fullName evidence="15">Formamidopyrimidine-DNA glycosylase</fullName>
        <shortName evidence="15">Fapy-DNA glycosylase</shortName>
        <ecNumber evidence="15">3.2.2.23</ecNumber>
    </recommendedName>
    <alternativeName>
        <fullName evidence="15">DNA-(apurinic or apyrimidinic site) lyase MutM</fullName>
        <shortName evidence="15">AP lyase MutM</shortName>
        <ecNumber evidence="15">4.2.99.18</ecNumber>
    </alternativeName>
</protein>
<feature type="domain" description="Formamidopyrimidine-DNA glycosylase catalytic" evidence="17">
    <location>
        <begin position="2"/>
        <end position="115"/>
    </location>
</feature>
<dbReference type="InterPro" id="IPR010979">
    <property type="entry name" value="Ribosomal_uS13-like_H2TH"/>
</dbReference>
<keyword evidence="9 15" id="KW-0238">DNA-binding</keyword>
<evidence type="ECO:0000256" key="10">
    <source>
        <dbReference type="ARBA" id="ARBA00023204"/>
    </source>
</evidence>
<dbReference type="GO" id="GO:0006284">
    <property type="term" value="P:base-excision repair"/>
    <property type="evidence" value="ECO:0007669"/>
    <property type="project" value="InterPro"/>
</dbReference>
<dbReference type="AlphaFoldDB" id="A0A7X2S394"/>
<comment type="catalytic activity">
    <reaction evidence="14 15">
        <text>2'-deoxyribonucleotide-(2'-deoxyribose 5'-phosphate)-2'-deoxyribonucleotide-DNA = a 3'-end 2'-deoxyribonucleotide-(2,3-dehydro-2,3-deoxyribose 5'-phosphate)-DNA + a 5'-end 5'-phospho-2'-deoxyribonucleoside-DNA + H(+)</text>
        <dbReference type="Rhea" id="RHEA:66592"/>
        <dbReference type="Rhea" id="RHEA-COMP:13180"/>
        <dbReference type="Rhea" id="RHEA-COMP:16897"/>
        <dbReference type="Rhea" id="RHEA-COMP:17067"/>
        <dbReference type="ChEBI" id="CHEBI:15378"/>
        <dbReference type="ChEBI" id="CHEBI:136412"/>
        <dbReference type="ChEBI" id="CHEBI:157695"/>
        <dbReference type="ChEBI" id="CHEBI:167181"/>
        <dbReference type="EC" id="4.2.99.18"/>
    </reaction>
</comment>
<dbReference type="EC" id="3.2.2.23" evidence="15"/>
<gene>
    <name evidence="15 18" type="primary">mutM</name>
    <name evidence="15" type="synonym">fpg</name>
    <name evidence="18" type="ORF">GKZ89_05630</name>
</gene>
<dbReference type="HAMAP" id="MF_00103">
    <property type="entry name" value="Fapy_DNA_glycosyl"/>
    <property type="match status" value="1"/>
</dbReference>
<evidence type="ECO:0000256" key="15">
    <source>
        <dbReference type="HAMAP-Rule" id="MF_00103"/>
    </source>
</evidence>
<dbReference type="InterPro" id="IPR012319">
    <property type="entry name" value="FPG_cat"/>
</dbReference>
<comment type="caution">
    <text evidence="15">Lacks conserved residue(s) required for the propagation of feature annotation.</text>
</comment>
<evidence type="ECO:0000256" key="14">
    <source>
        <dbReference type="ARBA" id="ARBA00044632"/>
    </source>
</evidence>
<dbReference type="OrthoDB" id="9800855at2"/>
<dbReference type="SUPFAM" id="SSF46946">
    <property type="entry name" value="S13-like H2TH domain"/>
    <property type="match status" value="1"/>
</dbReference>
<dbReference type="FunFam" id="1.10.8.50:FF:000003">
    <property type="entry name" value="Formamidopyrimidine-DNA glycosylase"/>
    <property type="match status" value="1"/>
</dbReference>
<dbReference type="Pfam" id="PF01149">
    <property type="entry name" value="Fapy_DNA_glyco"/>
    <property type="match status" value="1"/>
</dbReference>
<dbReference type="GO" id="GO:0034039">
    <property type="term" value="F:8-oxo-7,8-dihydroguanine DNA N-glycosylase activity"/>
    <property type="evidence" value="ECO:0007669"/>
    <property type="project" value="TreeGrafter"/>
</dbReference>
<proteinExistence type="inferred from homology"/>
<keyword evidence="4 15" id="KW-0479">Metal-binding</keyword>
<feature type="active site" description="Proton donor" evidence="15">
    <location>
        <position position="3"/>
    </location>
</feature>
<dbReference type="NCBIfam" id="NF002211">
    <property type="entry name" value="PRK01103.1"/>
    <property type="match status" value="1"/>
</dbReference>
<keyword evidence="6 15" id="KW-0863">Zinc-finger</keyword>
<dbReference type="InterPro" id="IPR015887">
    <property type="entry name" value="DNA_glyclase_Znf_dom_DNA_BS"/>
</dbReference>
<dbReference type="InterPro" id="IPR000214">
    <property type="entry name" value="Znf_DNA_glyclase/AP_lyase"/>
</dbReference>
<evidence type="ECO:0000256" key="5">
    <source>
        <dbReference type="ARBA" id="ARBA00022763"/>
    </source>
</evidence>
<dbReference type="Pfam" id="PF06827">
    <property type="entry name" value="zf-FPG_IleRS"/>
    <property type="match status" value="1"/>
</dbReference>
<dbReference type="RefSeq" id="WP_155111423.1">
    <property type="nucleotide sequence ID" value="NZ_WMIB01000003.1"/>
</dbReference>
<dbReference type="InterPro" id="IPR010663">
    <property type="entry name" value="Znf_FPG/IleRS"/>
</dbReference>
<feature type="active site" description="Schiff-base intermediate with DNA" evidence="15">
    <location>
        <position position="2"/>
    </location>
</feature>
<keyword evidence="7 15" id="KW-0378">Hydrolase</keyword>
<dbReference type="CDD" id="cd08966">
    <property type="entry name" value="EcFpg-like_N"/>
    <property type="match status" value="1"/>
</dbReference>
<keyword evidence="11 15" id="KW-0456">Lyase</keyword>
<reference evidence="18 19" key="1">
    <citation type="journal article" date="2017" name="Int. J. Syst. Evol. Microbiol.">
        <title>Bacillus mangrovi sp. nov., isolated from a sediment sample from a mangrove forest.</title>
        <authorList>
            <person name="Gupta V."/>
            <person name="Singh P.K."/>
            <person name="Korpole S."/>
            <person name="Tanuku N.R.S."/>
            <person name="Pinnaka A.K."/>
        </authorList>
    </citation>
    <scope>NUCLEOTIDE SEQUENCE [LARGE SCALE GENOMIC DNA]</scope>
    <source>
        <strain evidence="18 19">KCTC 33872</strain>
    </source>
</reference>
<comment type="subunit">
    <text evidence="3 15">Monomer.</text>
</comment>
<dbReference type="GO" id="GO:0003684">
    <property type="term" value="F:damaged DNA binding"/>
    <property type="evidence" value="ECO:0007669"/>
    <property type="project" value="InterPro"/>
</dbReference>
<feature type="binding site" evidence="15">
    <location>
        <position position="112"/>
    </location>
    <ligand>
        <name>DNA</name>
        <dbReference type="ChEBI" id="CHEBI:16991"/>
    </ligand>
</feature>
<comment type="cofactor">
    <cofactor evidence="15">
        <name>Zn(2+)</name>
        <dbReference type="ChEBI" id="CHEBI:29105"/>
    </cofactor>
    <text evidence="15">Binds 1 zinc ion per subunit.</text>
</comment>
<dbReference type="PROSITE" id="PS01242">
    <property type="entry name" value="ZF_FPG_1"/>
    <property type="match status" value="1"/>
</dbReference>
<dbReference type="SMART" id="SM00898">
    <property type="entry name" value="Fapy_DNA_glyco"/>
    <property type="match status" value="1"/>
</dbReference>
<dbReference type="GO" id="GO:0008270">
    <property type="term" value="F:zinc ion binding"/>
    <property type="evidence" value="ECO:0007669"/>
    <property type="project" value="UniProtKB-UniRule"/>
</dbReference>
<evidence type="ECO:0000256" key="9">
    <source>
        <dbReference type="ARBA" id="ARBA00023125"/>
    </source>
</evidence>
<evidence type="ECO:0000256" key="6">
    <source>
        <dbReference type="ARBA" id="ARBA00022771"/>
    </source>
</evidence>
<dbReference type="PROSITE" id="PS51066">
    <property type="entry name" value="ZF_FPG_2"/>
    <property type="match status" value="1"/>
</dbReference>
<dbReference type="SUPFAM" id="SSF81624">
    <property type="entry name" value="N-terminal domain of MutM-like DNA repair proteins"/>
    <property type="match status" value="1"/>
</dbReference>
<keyword evidence="12 15" id="KW-0511">Multifunctional enzyme</keyword>
<evidence type="ECO:0000259" key="16">
    <source>
        <dbReference type="PROSITE" id="PS51066"/>
    </source>
</evidence>
<dbReference type="InterPro" id="IPR020629">
    <property type="entry name" value="FPG_Glyclase"/>
</dbReference>
<dbReference type="EMBL" id="WMIB01000003">
    <property type="protein sequence ID" value="MTH52884.1"/>
    <property type="molecule type" value="Genomic_DNA"/>
</dbReference>
<name>A0A7X2S394_9BACI</name>
<dbReference type="EC" id="4.2.99.18" evidence="15"/>
<dbReference type="SUPFAM" id="SSF57716">
    <property type="entry name" value="Glucocorticoid receptor-like (DNA-binding domain)"/>
    <property type="match status" value="1"/>
</dbReference>
<evidence type="ECO:0000256" key="7">
    <source>
        <dbReference type="ARBA" id="ARBA00022801"/>
    </source>
</evidence>
<dbReference type="GO" id="GO:0003690">
    <property type="term" value="F:double-stranded DNA binding"/>
    <property type="evidence" value="ECO:0007669"/>
    <property type="project" value="UniProtKB-ARBA"/>
</dbReference>
<dbReference type="SMART" id="SM01232">
    <property type="entry name" value="H2TH"/>
    <property type="match status" value="1"/>
</dbReference>
<comment type="function">
    <text evidence="15">Involved in base excision repair of DNA damaged by oxidation or by mutagenic agents. Acts as DNA glycosylase that recognizes and removes damaged bases. Has a preference for oxidized purines, such as 7,8-dihydro-8-oxoguanine (8-oxoG). Has AP (apurinic/apyrimidinic) lyase activity and introduces nicks in the DNA strand. Cleaves the DNA backbone by beta-delta elimination to generate a single-strand break at the site of the removed base with both 3'- and 5'-phosphates.</text>
</comment>
<dbReference type="Proteomes" id="UP000434639">
    <property type="component" value="Unassembled WGS sequence"/>
</dbReference>